<feature type="binding site" evidence="7">
    <location>
        <position position="134"/>
    </location>
    <ligand>
        <name>substrate</name>
    </ligand>
</feature>
<evidence type="ECO:0000256" key="5">
    <source>
        <dbReference type="ARBA" id="ARBA00023027"/>
    </source>
</evidence>
<dbReference type="AlphaFoldDB" id="A0A8J6T8L8"/>
<feature type="binding site" evidence="7">
    <location>
        <position position="272"/>
    </location>
    <ligand>
        <name>substrate</name>
    </ligand>
</feature>
<feature type="binding site" evidence="7">
    <location>
        <position position="290"/>
    </location>
    <ligand>
        <name>substrate</name>
    </ligand>
</feature>
<dbReference type="EMBL" id="JACNJD010000223">
    <property type="protein sequence ID" value="MBC8177668.1"/>
    <property type="molecule type" value="Genomic_DNA"/>
</dbReference>
<dbReference type="GO" id="GO:0051287">
    <property type="term" value="F:NAD binding"/>
    <property type="evidence" value="ECO:0007669"/>
    <property type="project" value="InterPro"/>
</dbReference>
<comment type="function">
    <text evidence="7">Catalyzes the NAD(P)-dependent oxidation of 4-(phosphooxy)-L-threonine (HTP) into 2-amino-3-oxo-4-(phosphooxy)butyric acid which spontaneously decarboxylates to form 3-amino-2-oxopropyl phosphate (AHAP).</text>
</comment>
<keyword evidence="5 7" id="KW-0520">NAD</keyword>
<evidence type="ECO:0000256" key="3">
    <source>
        <dbReference type="ARBA" id="ARBA00022857"/>
    </source>
</evidence>
<evidence type="ECO:0000313" key="9">
    <source>
        <dbReference type="Proteomes" id="UP000650524"/>
    </source>
</evidence>
<name>A0A8J6T8L8_9DELT</name>
<comment type="pathway">
    <text evidence="7">Cofactor biosynthesis; pyridoxine 5'-phosphate biosynthesis; pyridoxine 5'-phosphate from D-erythrose 4-phosphate: step 4/5.</text>
</comment>
<dbReference type="GO" id="GO:0050570">
    <property type="term" value="F:4-hydroxythreonine-4-phosphate dehydrogenase activity"/>
    <property type="evidence" value="ECO:0007669"/>
    <property type="project" value="UniProtKB-UniRule"/>
</dbReference>
<dbReference type="Gene3D" id="3.40.718.10">
    <property type="entry name" value="Isopropylmalate Dehydrogenase"/>
    <property type="match status" value="1"/>
</dbReference>
<keyword evidence="6 7" id="KW-0664">Pyridoxine biosynthesis</keyword>
<dbReference type="InterPro" id="IPR037510">
    <property type="entry name" value="PdxA"/>
</dbReference>
<protein>
    <recommendedName>
        <fullName evidence="7">4-hydroxythreonine-4-phosphate dehydrogenase</fullName>
        <ecNumber evidence="7">1.1.1.262</ecNumber>
    </recommendedName>
    <alternativeName>
        <fullName evidence="7">4-(phosphohydroxy)-L-threonine dehydrogenase</fullName>
    </alternativeName>
</protein>
<keyword evidence="1 7" id="KW-0963">Cytoplasm</keyword>
<accession>A0A8J6T8L8</accession>
<feature type="binding site" evidence="7">
    <location>
        <position position="264"/>
    </location>
    <ligand>
        <name>a divalent metal cation</name>
        <dbReference type="ChEBI" id="CHEBI:60240"/>
        <note>ligand shared between dimeric partners</note>
    </ligand>
</feature>
<dbReference type="GO" id="GO:0008615">
    <property type="term" value="P:pyridoxine biosynthetic process"/>
    <property type="evidence" value="ECO:0007669"/>
    <property type="project" value="UniProtKB-UniRule"/>
</dbReference>
<comment type="caution">
    <text evidence="8">The sequence shown here is derived from an EMBL/GenBank/DDBJ whole genome shotgun (WGS) entry which is preliminary data.</text>
</comment>
<keyword evidence="3 7" id="KW-0521">NADP</keyword>
<dbReference type="InterPro" id="IPR005255">
    <property type="entry name" value="PdxA_fam"/>
</dbReference>
<comment type="subcellular location">
    <subcellularLocation>
        <location evidence="7">Cytoplasm</location>
    </subcellularLocation>
</comment>
<comment type="cofactor">
    <cofactor evidence="7">
        <name>a divalent metal cation</name>
        <dbReference type="ChEBI" id="CHEBI:60240"/>
    </cofactor>
    <text evidence="7">Binds 1 divalent metal cation per subunit.</text>
</comment>
<feature type="binding site" evidence="7">
    <location>
        <position position="164"/>
    </location>
    <ligand>
        <name>a divalent metal cation</name>
        <dbReference type="ChEBI" id="CHEBI:60240"/>
        <note>ligand shared between dimeric partners</note>
    </ligand>
</feature>
<dbReference type="GO" id="GO:0046872">
    <property type="term" value="F:metal ion binding"/>
    <property type="evidence" value="ECO:0007669"/>
    <property type="project" value="UniProtKB-UniRule"/>
</dbReference>
<evidence type="ECO:0000256" key="6">
    <source>
        <dbReference type="ARBA" id="ARBA00023096"/>
    </source>
</evidence>
<dbReference type="GO" id="GO:0005737">
    <property type="term" value="C:cytoplasm"/>
    <property type="evidence" value="ECO:0007669"/>
    <property type="project" value="UniProtKB-SubCell"/>
</dbReference>
<comment type="catalytic activity">
    <reaction evidence="7">
        <text>4-(phosphooxy)-L-threonine + NAD(+) = 3-amino-2-oxopropyl phosphate + CO2 + NADH</text>
        <dbReference type="Rhea" id="RHEA:32275"/>
        <dbReference type="ChEBI" id="CHEBI:16526"/>
        <dbReference type="ChEBI" id="CHEBI:57279"/>
        <dbReference type="ChEBI" id="CHEBI:57540"/>
        <dbReference type="ChEBI" id="CHEBI:57945"/>
        <dbReference type="ChEBI" id="CHEBI:58452"/>
        <dbReference type="EC" id="1.1.1.262"/>
    </reaction>
</comment>
<keyword evidence="4 7" id="KW-0560">Oxidoreductase</keyword>
<gene>
    <name evidence="7 8" type="primary">pdxA</name>
    <name evidence="8" type="ORF">H8E19_09715</name>
</gene>
<comment type="subunit">
    <text evidence="7">Homodimer.</text>
</comment>
<dbReference type="GO" id="GO:0042823">
    <property type="term" value="P:pyridoxal phosphate biosynthetic process"/>
    <property type="evidence" value="ECO:0007669"/>
    <property type="project" value="UniProtKB-UniRule"/>
</dbReference>
<feature type="binding site" evidence="7">
    <location>
        <position position="135"/>
    </location>
    <ligand>
        <name>substrate</name>
    </ligand>
</feature>
<proteinExistence type="inferred from homology"/>
<reference evidence="8 9" key="1">
    <citation type="submission" date="2020-08" db="EMBL/GenBank/DDBJ databases">
        <title>Bridging the membrane lipid divide: bacteria of the FCB group superphylum have the potential to synthesize archaeal ether lipids.</title>
        <authorList>
            <person name="Villanueva L."/>
            <person name="Von Meijenfeldt F.A.B."/>
            <person name="Westbye A.B."/>
            <person name="Yadav S."/>
            <person name="Hopmans E.C."/>
            <person name="Dutilh B.E."/>
            <person name="Sinninghe Damste J.S."/>
        </authorList>
    </citation>
    <scope>NUCLEOTIDE SEQUENCE [LARGE SCALE GENOMIC DNA]</scope>
    <source>
        <strain evidence="8">NIOZ-UU27</strain>
    </source>
</reference>
<dbReference type="EC" id="1.1.1.262" evidence="7"/>
<evidence type="ECO:0000256" key="1">
    <source>
        <dbReference type="ARBA" id="ARBA00022490"/>
    </source>
</evidence>
<dbReference type="PANTHER" id="PTHR30004">
    <property type="entry name" value="4-HYDROXYTHREONINE-4-PHOSPHATE DEHYDROGENASE"/>
    <property type="match status" value="1"/>
</dbReference>
<dbReference type="Proteomes" id="UP000650524">
    <property type="component" value="Unassembled WGS sequence"/>
</dbReference>
<dbReference type="SUPFAM" id="SSF53659">
    <property type="entry name" value="Isocitrate/Isopropylmalate dehydrogenase-like"/>
    <property type="match status" value="1"/>
</dbReference>
<evidence type="ECO:0000256" key="4">
    <source>
        <dbReference type="ARBA" id="ARBA00023002"/>
    </source>
</evidence>
<evidence type="ECO:0000313" key="8">
    <source>
        <dbReference type="EMBL" id="MBC8177668.1"/>
    </source>
</evidence>
<dbReference type="HAMAP" id="MF_00536">
    <property type="entry name" value="PdxA"/>
    <property type="match status" value="1"/>
</dbReference>
<organism evidence="8 9">
    <name type="scientific">Candidatus Desulfacyla euxinica</name>
    <dbReference type="NCBI Taxonomy" id="2841693"/>
    <lineage>
        <taxon>Bacteria</taxon>
        <taxon>Deltaproteobacteria</taxon>
        <taxon>Candidatus Desulfacyla</taxon>
    </lineage>
</organism>
<evidence type="ECO:0000256" key="7">
    <source>
        <dbReference type="HAMAP-Rule" id="MF_00536"/>
    </source>
</evidence>
<dbReference type="UniPathway" id="UPA00244">
    <property type="reaction ID" value="UER00312"/>
</dbReference>
<dbReference type="PANTHER" id="PTHR30004:SF6">
    <property type="entry name" value="D-THREONATE 4-PHOSPHATE DEHYDROGENASE"/>
    <property type="match status" value="1"/>
</dbReference>
<evidence type="ECO:0000256" key="2">
    <source>
        <dbReference type="ARBA" id="ARBA00022723"/>
    </source>
</evidence>
<comment type="miscellaneous">
    <text evidence="7">The active site is located at the dimer interface.</text>
</comment>
<keyword evidence="2 7" id="KW-0479">Metal-binding</keyword>
<dbReference type="NCBIfam" id="TIGR00557">
    <property type="entry name" value="pdxA"/>
    <property type="match status" value="1"/>
</dbReference>
<sequence>MGDPAGVGPEIIATALSDSSLYQCCRPVVLGDPGILSSIILSLLPKIPKELSLNIISRPDQARAMPCVIDLIAISELKPGIIQPGLPVVEGGRAMVDYIVRAVEMTMKGEIGAIVTSPISKVLMHQAGYIYDGHTQLISHLTGTSDYVMMLAGQRLRVALVTIHCALKDIPGILDRELIYKTIAITAKALQKDFGFKSPRIAVAALNPHAGEAGLFGSEEREIIGPAIQMAAKEGLRVEGPFPADTLFHRAASGQYDAVVAMYHDQGLIPLKLLHFSDAVNITLGLPIIRTSVDHGTAYDIAGTGQADPSSLKAAIRMAVSMAGNRVSD</sequence>
<comment type="similarity">
    <text evidence="7">Belongs to the PdxA family.</text>
</comment>
<feature type="binding site" evidence="7">
    <location>
        <position position="281"/>
    </location>
    <ligand>
        <name>substrate</name>
    </ligand>
</feature>
<dbReference type="Pfam" id="PF04166">
    <property type="entry name" value="PdxA"/>
    <property type="match status" value="1"/>
</dbReference>
<feature type="binding site" evidence="7">
    <location>
        <position position="209"/>
    </location>
    <ligand>
        <name>a divalent metal cation</name>
        <dbReference type="ChEBI" id="CHEBI:60240"/>
        <note>ligand shared between dimeric partners</note>
    </ligand>
</feature>